<proteinExistence type="predicted"/>
<feature type="transmembrane region" description="Helical" evidence="1">
    <location>
        <begin position="114"/>
        <end position="136"/>
    </location>
</feature>
<comment type="caution">
    <text evidence="2">The sequence shown here is derived from an EMBL/GenBank/DDBJ whole genome shotgun (WGS) entry which is preliminary data.</text>
</comment>
<accession>A0AAN7TV99</accession>
<sequence length="237" mass="26911">MGHCIKHRPTYYLVCLMICFLAATVPAFYGLTADKSYGHYLVNDYNVSDTTHNYYLSLNRVDVSIFRQDTINNTDSVQIESCSYTSIKLEGGCGNVTGINNVSELTNTAHFVEFLLIVVGVLPIIYFVAQIVISIYDRHHESKLSEKLFRYSRLSMILVFIASVGCFAFAQYRYNTILSYISNLKNVHSLLFLINISHMVCTCLGTAFLILSYLALLCCNGHHHHHHHGYHSVQTHE</sequence>
<feature type="transmembrane region" description="Helical" evidence="1">
    <location>
        <begin position="12"/>
        <end position="31"/>
    </location>
</feature>
<feature type="transmembrane region" description="Helical" evidence="1">
    <location>
        <begin position="148"/>
        <end position="170"/>
    </location>
</feature>
<protein>
    <submittedName>
        <fullName evidence="2">Uncharacterized protein</fullName>
    </submittedName>
</protein>
<reference evidence="2 3" key="1">
    <citation type="submission" date="2023-11" db="EMBL/GenBank/DDBJ databases">
        <title>Dfirmibasis_genome.</title>
        <authorList>
            <person name="Edelbroek B."/>
            <person name="Kjellin J."/>
            <person name="Jerlstrom-Hultqvist J."/>
            <person name="Soderbom F."/>
        </authorList>
    </citation>
    <scope>NUCLEOTIDE SEQUENCE [LARGE SCALE GENOMIC DNA]</scope>
    <source>
        <strain evidence="2 3">TNS-C-14</strain>
    </source>
</reference>
<keyword evidence="3" id="KW-1185">Reference proteome</keyword>
<gene>
    <name evidence="2" type="ORF">RB653_007845</name>
</gene>
<dbReference type="Proteomes" id="UP001344447">
    <property type="component" value="Unassembled WGS sequence"/>
</dbReference>
<dbReference type="AlphaFoldDB" id="A0AAN7TV99"/>
<evidence type="ECO:0000256" key="1">
    <source>
        <dbReference type="SAM" id="Phobius"/>
    </source>
</evidence>
<dbReference type="EMBL" id="JAVFKY010000005">
    <property type="protein sequence ID" value="KAK5576701.1"/>
    <property type="molecule type" value="Genomic_DNA"/>
</dbReference>
<keyword evidence="1" id="KW-0472">Membrane</keyword>
<evidence type="ECO:0000313" key="3">
    <source>
        <dbReference type="Proteomes" id="UP001344447"/>
    </source>
</evidence>
<organism evidence="2 3">
    <name type="scientific">Dictyostelium firmibasis</name>
    <dbReference type="NCBI Taxonomy" id="79012"/>
    <lineage>
        <taxon>Eukaryota</taxon>
        <taxon>Amoebozoa</taxon>
        <taxon>Evosea</taxon>
        <taxon>Eumycetozoa</taxon>
        <taxon>Dictyostelia</taxon>
        <taxon>Dictyosteliales</taxon>
        <taxon>Dictyosteliaceae</taxon>
        <taxon>Dictyostelium</taxon>
    </lineage>
</organism>
<keyword evidence="1" id="KW-1133">Transmembrane helix</keyword>
<evidence type="ECO:0000313" key="2">
    <source>
        <dbReference type="EMBL" id="KAK5576701.1"/>
    </source>
</evidence>
<keyword evidence="1" id="KW-0812">Transmembrane</keyword>
<feature type="transmembrane region" description="Helical" evidence="1">
    <location>
        <begin position="190"/>
        <end position="216"/>
    </location>
</feature>
<name>A0AAN7TV99_9MYCE</name>